<sequence length="237" mass="27328">MPIKTVLVVDDDRDIVRLLSDALKYEQFAVIPAYSGEEALHQINENKIDFIILDIMMPGLDGLEVCRTVRQQYNIPILILSARDRDVDKVIGLEIGADDYMTKPFSIQELTSRVKAHFRKLERLQKEWSTMQDESQPQAQCIVDGPLVLNEATFETFLHGKKIELSTKEFQILLYLSLHPNQVLSREQIYENVWGDEYGEINTVTVHIKNIRKKLDKELDCIKTVWGIGYKFVMAGN</sequence>
<feature type="domain" description="OmpR/PhoB-type" evidence="10">
    <location>
        <begin position="139"/>
        <end position="234"/>
    </location>
</feature>
<dbReference type="PROSITE" id="PS51755">
    <property type="entry name" value="OMPR_PHOB"/>
    <property type="match status" value="1"/>
</dbReference>
<dbReference type="InterPro" id="IPR039420">
    <property type="entry name" value="WalR-like"/>
</dbReference>
<evidence type="ECO:0000313" key="12">
    <source>
        <dbReference type="Proteomes" id="UP000480151"/>
    </source>
</evidence>
<dbReference type="InterPro" id="IPR011006">
    <property type="entry name" value="CheY-like_superfamily"/>
</dbReference>
<dbReference type="Proteomes" id="UP000480151">
    <property type="component" value="Unassembled WGS sequence"/>
</dbReference>
<organism evidence="11 12">
    <name type="scientific">Paenibacillus apii</name>
    <dbReference type="NCBI Taxonomy" id="1850370"/>
    <lineage>
        <taxon>Bacteria</taxon>
        <taxon>Bacillati</taxon>
        <taxon>Bacillota</taxon>
        <taxon>Bacilli</taxon>
        <taxon>Bacillales</taxon>
        <taxon>Paenibacillaceae</taxon>
        <taxon>Paenibacillus</taxon>
    </lineage>
</organism>
<comment type="caution">
    <text evidence="11">The sequence shown here is derived from an EMBL/GenBank/DDBJ whole genome shotgun (WGS) entry which is preliminary data.</text>
</comment>
<protein>
    <submittedName>
        <fullName evidence="11">Response regulator transcription factor</fullName>
    </submittedName>
</protein>
<feature type="DNA-binding region" description="OmpR/PhoB-type" evidence="8">
    <location>
        <begin position="139"/>
        <end position="234"/>
    </location>
</feature>
<reference evidence="11 12" key="1">
    <citation type="submission" date="2020-02" db="EMBL/GenBank/DDBJ databases">
        <authorList>
            <person name="Gao J."/>
            <person name="Sun J."/>
        </authorList>
    </citation>
    <scope>NUCLEOTIDE SEQUENCE [LARGE SCALE GENOMIC DNA]</scope>
    <source>
        <strain evidence="11 12">7124</strain>
    </source>
</reference>
<dbReference type="Gene3D" id="3.40.50.2300">
    <property type="match status" value="1"/>
</dbReference>
<dbReference type="PANTHER" id="PTHR48111">
    <property type="entry name" value="REGULATOR OF RPOS"/>
    <property type="match status" value="1"/>
</dbReference>
<evidence type="ECO:0000256" key="2">
    <source>
        <dbReference type="ARBA" id="ARBA00022553"/>
    </source>
</evidence>
<dbReference type="GO" id="GO:0006355">
    <property type="term" value="P:regulation of DNA-templated transcription"/>
    <property type="evidence" value="ECO:0007669"/>
    <property type="project" value="InterPro"/>
</dbReference>
<evidence type="ECO:0000259" key="9">
    <source>
        <dbReference type="PROSITE" id="PS50110"/>
    </source>
</evidence>
<dbReference type="GO" id="GO:0032993">
    <property type="term" value="C:protein-DNA complex"/>
    <property type="evidence" value="ECO:0007669"/>
    <property type="project" value="TreeGrafter"/>
</dbReference>
<dbReference type="GO" id="GO:0005829">
    <property type="term" value="C:cytosol"/>
    <property type="evidence" value="ECO:0007669"/>
    <property type="project" value="TreeGrafter"/>
</dbReference>
<name>A0A6M1PU83_9BACL</name>
<dbReference type="AlphaFoldDB" id="A0A6M1PU83"/>
<keyword evidence="3" id="KW-0902">Two-component regulatory system</keyword>
<evidence type="ECO:0000259" key="10">
    <source>
        <dbReference type="PROSITE" id="PS51755"/>
    </source>
</evidence>
<keyword evidence="5 8" id="KW-0238">DNA-binding</keyword>
<evidence type="ECO:0000256" key="1">
    <source>
        <dbReference type="ARBA" id="ARBA00004496"/>
    </source>
</evidence>
<dbReference type="GO" id="GO:0000156">
    <property type="term" value="F:phosphorelay response regulator activity"/>
    <property type="evidence" value="ECO:0007669"/>
    <property type="project" value="TreeGrafter"/>
</dbReference>
<dbReference type="InterPro" id="IPR001867">
    <property type="entry name" value="OmpR/PhoB-type_DNA-bd"/>
</dbReference>
<dbReference type="FunFam" id="1.10.10.10:FF:000018">
    <property type="entry name" value="DNA-binding response regulator ResD"/>
    <property type="match status" value="1"/>
</dbReference>
<dbReference type="PANTHER" id="PTHR48111:SF2">
    <property type="entry name" value="RESPONSE REGULATOR SAER"/>
    <property type="match status" value="1"/>
</dbReference>
<comment type="subcellular location">
    <subcellularLocation>
        <location evidence="1">Cytoplasm</location>
    </subcellularLocation>
</comment>
<dbReference type="FunFam" id="3.40.50.2300:FF:000001">
    <property type="entry name" value="DNA-binding response regulator PhoB"/>
    <property type="match status" value="1"/>
</dbReference>
<proteinExistence type="predicted"/>
<dbReference type="InterPro" id="IPR016032">
    <property type="entry name" value="Sig_transdc_resp-reg_C-effctor"/>
</dbReference>
<dbReference type="GO" id="GO:0000976">
    <property type="term" value="F:transcription cis-regulatory region binding"/>
    <property type="evidence" value="ECO:0007669"/>
    <property type="project" value="TreeGrafter"/>
</dbReference>
<dbReference type="EMBL" id="JAAKGU010000015">
    <property type="protein sequence ID" value="NGM85273.1"/>
    <property type="molecule type" value="Genomic_DNA"/>
</dbReference>
<dbReference type="Gene3D" id="6.10.250.690">
    <property type="match status" value="1"/>
</dbReference>
<feature type="domain" description="Response regulatory" evidence="9">
    <location>
        <begin position="5"/>
        <end position="118"/>
    </location>
</feature>
<dbReference type="CDD" id="cd00383">
    <property type="entry name" value="trans_reg_C"/>
    <property type="match status" value="1"/>
</dbReference>
<dbReference type="Pfam" id="PF00486">
    <property type="entry name" value="Trans_reg_C"/>
    <property type="match status" value="1"/>
</dbReference>
<evidence type="ECO:0000256" key="7">
    <source>
        <dbReference type="PROSITE-ProRule" id="PRU00169"/>
    </source>
</evidence>
<dbReference type="PROSITE" id="PS50110">
    <property type="entry name" value="RESPONSE_REGULATORY"/>
    <property type="match status" value="1"/>
</dbReference>
<evidence type="ECO:0000256" key="6">
    <source>
        <dbReference type="ARBA" id="ARBA00023163"/>
    </source>
</evidence>
<dbReference type="SMART" id="SM00448">
    <property type="entry name" value="REC"/>
    <property type="match status" value="1"/>
</dbReference>
<feature type="modified residue" description="4-aspartylphosphate" evidence="7">
    <location>
        <position position="54"/>
    </location>
</feature>
<keyword evidence="6" id="KW-0804">Transcription</keyword>
<dbReference type="InterPro" id="IPR036388">
    <property type="entry name" value="WH-like_DNA-bd_sf"/>
</dbReference>
<evidence type="ECO:0000313" key="11">
    <source>
        <dbReference type="EMBL" id="NGM85273.1"/>
    </source>
</evidence>
<keyword evidence="12" id="KW-1185">Reference proteome</keyword>
<dbReference type="SUPFAM" id="SSF46894">
    <property type="entry name" value="C-terminal effector domain of the bipartite response regulators"/>
    <property type="match status" value="1"/>
</dbReference>
<evidence type="ECO:0000256" key="5">
    <source>
        <dbReference type="ARBA" id="ARBA00023125"/>
    </source>
</evidence>
<dbReference type="Gene3D" id="1.10.10.10">
    <property type="entry name" value="Winged helix-like DNA-binding domain superfamily/Winged helix DNA-binding domain"/>
    <property type="match status" value="1"/>
</dbReference>
<dbReference type="SUPFAM" id="SSF52172">
    <property type="entry name" value="CheY-like"/>
    <property type="match status" value="1"/>
</dbReference>
<evidence type="ECO:0000256" key="8">
    <source>
        <dbReference type="PROSITE-ProRule" id="PRU01091"/>
    </source>
</evidence>
<accession>A0A6M1PU83</accession>
<evidence type="ECO:0000256" key="4">
    <source>
        <dbReference type="ARBA" id="ARBA00023015"/>
    </source>
</evidence>
<keyword evidence="2 7" id="KW-0597">Phosphoprotein</keyword>
<keyword evidence="4" id="KW-0805">Transcription regulation</keyword>
<dbReference type="InterPro" id="IPR001789">
    <property type="entry name" value="Sig_transdc_resp-reg_receiver"/>
</dbReference>
<evidence type="ECO:0000256" key="3">
    <source>
        <dbReference type="ARBA" id="ARBA00023012"/>
    </source>
</evidence>
<dbReference type="SMART" id="SM00862">
    <property type="entry name" value="Trans_reg_C"/>
    <property type="match status" value="1"/>
</dbReference>
<gene>
    <name evidence="11" type="ORF">G5B47_22990</name>
</gene>
<dbReference type="Pfam" id="PF00072">
    <property type="entry name" value="Response_reg"/>
    <property type="match status" value="1"/>
</dbReference>